<gene>
    <name evidence="2" type="ORF">BDV25DRAFT_137321</name>
</gene>
<feature type="chain" id="PRO_5025050185" evidence="1">
    <location>
        <begin position="18"/>
        <end position="68"/>
    </location>
</feature>
<reference evidence="2 3" key="1">
    <citation type="submission" date="2019-04" db="EMBL/GenBank/DDBJ databases">
        <title>Friends and foes A comparative genomics study of 23 Aspergillus species from section Flavi.</title>
        <authorList>
            <consortium name="DOE Joint Genome Institute"/>
            <person name="Kjaerbolling I."/>
            <person name="Vesth T."/>
            <person name="Frisvad J.C."/>
            <person name="Nybo J.L."/>
            <person name="Theobald S."/>
            <person name="Kildgaard S."/>
            <person name="Isbrandt T."/>
            <person name="Kuo A."/>
            <person name="Sato A."/>
            <person name="Lyhne E.K."/>
            <person name="Kogle M.E."/>
            <person name="Wiebenga A."/>
            <person name="Kun R.S."/>
            <person name="Lubbers R.J."/>
            <person name="Makela M.R."/>
            <person name="Barry K."/>
            <person name="Chovatia M."/>
            <person name="Clum A."/>
            <person name="Daum C."/>
            <person name="Haridas S."/>
            <person name="He G."/>
            <person name="LaButti K."/>
            <person name="Lipzen A."/>
            <person name="Mondo S."/>
            <person name="Riley R."/>
            <person name="Salamov A."/>
            <person name="Simmons B.A."/>
            <person name="Magnuson J.K."/>
            <person name="Henrissat B."/>
            <person name="Mortensen U.H."/>
            <person name="Larsen T.O."/>
            <person name="Devries R.P."/>
            <person name="Grigoriev I.V."/>
            <person name="Machida M."/>
            <person name="Baker S.E."/>
            <person name="Andersen M.R."/>
        </authorList>
    </citation>
    <scope>NUCLEOTIDE SEQUENCE [LARGE SCALE GENOMIC DNA]</scope>
    <source>
        <strain evidence="2 3">IBT 18842</strain>
    </source>
</reference>
<organism evidence="2 3">
    <name type="scientific">Aspergillus avenaceus</name>
    <dbReference type="NCBI Taxonomy" id="36643"/>
    <lineage>
        <taxon>Eukaryota</taxon>
        <taxon>Fungi</taxon>
        <taxon>Dikarya</taxon>
        <taxon>Ascomycota</taxon>
        <taxon>Pezizomycotina</taxon>
        <taxon>Eurotiomycetes</taxon>
        <taxon>Eurotiomycetidae</taxon>
        <taxon>Eurotiales</taxon>
        <taxon>Aspergillaceae</taxon>
        <taxon>Aspergillus</taxon>
        <taxon>Aspergillus subgen. Circumdati</taxon>
    </lineage>
</organism>
<evidence type="ECO:0000313" key="2">
    <source>
        <dbReference type="EMBL" id="KAE8153076.1"/>
    </source>
</evidence>
<accession>A0A5N6U3A7</accession>
<dbReference type="AlphaFoldDB" id="A0A5N6U3A7"/>
<evidence type="ECO:0000256" key="1">
    <source>
        <dbReference type="SAM" id="SignalP"/>
    </source>
</evidence>
<name>A0A5N6U3A7_ASPAV</name>
<proteinExistence type="predicted"/>
<keyword evidence="1" id="KW-0732">Signal</keyword>
<keyword evidence="3" id="KW-1185">Reference proteome</keyword>
<sequence length="68" mass="7550">MKFLALSVFILLTAVFAYPSDPSTMELTDDDANVMKCCRPNKFSKCKDGSRGTPWCGKGCKYIQLHGL</sequence>
<evidence type="ECO:0000313" key="3">
    <source>
        <dbReference type="Proteomes" id="UP000325780"/>
    </source>
</evidence>
<dbReference type="Proteomes" id="UP000325780">
    <property type="component" value="Unassembled WGS sequence"/>
</dbReference>
<feature type="signal peptide" evidence="1">
    <location>
        <begin position="1"/>
        <end position="17"/>
    </location>
</feature>
<protein>
    <submittedName>
        <fullName evidence="2">Uncharacterized protein</fullName>
    </submittedName>
</protein>
<dbReference type="EMBL" id="ML742044">
    <property type="protein sequence ID" value="KAE8153076.1"/>
    <property type="molecule type" value="Genomic_DNA"/>
</dbReference>